<dbReference type="Pfam" id="PF00595">
    <property type="entry name" value="PDZ"/>
    <property type="match status" value="1"/>
</dbReference>
<reference evidence="3" key="3">
    <citation type="submission" date="2025-09" db="UniProtKB">
        <authorList>
            <consortium name="Ensembl"/>
        </authorList>
    </citation>
    <scope>IDENTIFICATION</scope>
</reference>
<evidence type="ECO:0000259" key="2">
    <source>
        <dbReference type="PROSITE" id="PS50106"/>
    </source>
</evidence>
<reference evidence="4" key="1">
    <citation type="submission" date="2018-06" db="EMBL/GenBank/DDBJ databases">
        <title>Genome assembly of Danube salmon.</title>
        <authorList>
            <person name="Macqueen D.J."/>
            <person name="Gundappa M.K."/>
        </authorList>
    </citation>
    <scope>NUCLEOTIDE SEQUENCE [LARGE SCALE GENOMIC DNA]</scope>
</reference>
<dbReference type="GeneTree" id="ENSGT00940000157749"/>
<dbReference type="AlphaFoldDB" id="A0A4W5KNN8"/>
<feature type="compositionally biased region" description="Polar residues" evidence="1">
    <location>
        <begin position="24"/>
        <end position="44"/>
    </location>
</feature>
<keyword evidence="4" id="KW-1185">Reference proteome</keyword>
<dbReference type="InterPro" id="IPR036034">
    <property type="entry name" value="PDZ_sf"/>
</dbReference>
<dbReference type="SMART" id="SM00228">
    <property type="entry name" value="PDZ"/>
    <property type="match status" value="1"/>
</dbReference>
<dbReference type="Ensembl" id="ENSHHUT00000018803.1">
    <property type="protein sequence ID" value="ENSHHUP00000018147.1"/>
    <property type="gene ID" value="ENSHHUG00000011310.1"/>
</dbReference>
<dbReference type="InterPro" id="IPR001478">
    <property type="entry name" value="PDZ"/>
</dbReference>
<dbReference type="Gene3D" id="2.30.42.10">
    <property type="match status" value="1"/>
</dbReference>
<organism evidence="3 4">
    <name type="scientific">Hucho hucho</name>
    <name type="common">huchen</name>
    <dbReference type="NCBI Taxonomy" id="62062"/>
    <lineage>
        <taxon>Eukaryota</taxon>
        <taxon>Metazoa</taxon>
        <taxon>Chordata</taxon>
        <taxon>Craniata</taxon>
        <taxon>Vertebrata</taxon>
        <taxon>Euteleostomi</taxon>
        <taxon>Actinopterygii</taxon>
        <taxon>Neopterygii</taxon>
        <taxon>Teleostei</taxon>
        <taxon>Protacanthopterygii</taxon>
        <taxon>Salmoniformes</taxon>
        <taxon>Salmonidae</taxon>
        <taxon>Salmoninae</taxon>
        <taxon>Hucho</taxon>
    </lineage>
</organism>
<dbReference type="PANTHER" id="PTHR11324">
    <property type="entry name" value="IL16-RELATED"/>
    <property type="match status" value="1"/>
</dbReference>
<dbReference type="PANTHER" id="PTHR11324:SF16">
    <property type="entry name" value="PDZ DOMAIN-CONTAINING PROTEIN 2"/>
    <property type="match status" value="1"/>
</dbReference>
<protein>
    <recommendedName>
        <fullName evidence="2">PDZ domain-containing protein</fullName>
    </recommendedName>
</protein>
<dbReference type="PROSITE" id="PS50106">
    <property type="entry name" value="PDZ"/>
    <property type="match status" value="1"/>
</dbReference>
<evidence type="ECO:0000256" key="1">
    <source>
        <dbReference type="SAM" id="MobiDB-lite"/>
    </source>
</evidence>
<name>A0A4W5KNN8_9TELE</name>
<feature type="region of interest" description="Disordered" evidence="1">
    <location>
        <begin position="1"/>
        <end position="50"/>
    </location>
</feature>
<reference evidence="3" key="2">
    <citation type="submission" date="2025-08" db="UniProtKB">
        <authorList>
            <consortium name="Ensembl"/>
        </authorList>
    </citation>
    <scope>IDENTIFICATION</scope>
</reference>
<proteinExistence type="predicted"/>
<evidence type="ECO:0000313" key="4">
    <source>
        <dbReference type="Proteomes" id="UP000314982"/>
    </source>
</evidence>
<sequence length="167" mass="17926">MMSIETPPIQPTNQQDQRPKGEESPTSPSSQSLAPQPGVGSSCSLGRPGSNPNPLCKKGEACGELAGVCTIDRVVLRRSEEESFGLDLEIRSSPLKVVITGLRPGGAAERESQGRMCVGDEIISIGESPVSSSSYRHVCELMHNLPATLRLEVRRPVSGETRKVNLY</sequence>
<dbReference type="SUPFAM" id="SSF50156">
    <property type="entry name" value="PDZ domain-like"/>
    <property type="match status" value="1"/>
</dbReference>
<accession>A0A4W5KNN8</accession>
<evidence type="ECO:0000313" key="3">
    <source>
        <dbReference type="Ensembl" id="ENSHHUP00000018147.1"/>
    </source>
</evidence>
<dbReference type="Proteomes" id="UP000314982">
    <property type="component" value="Unassembled WGS sequence"/>
</dbReference>
<feature type="domain" description="PDZ" evidence="2">
    <location>
        <begin position="73"/>
        <end position="157"/>
    </location>
</feature>
<dbReference type="STRING" id="62062.ENSHHUP00000018147"/>